<gene>
    <name evidence="1" type="ORF">vBAfaPQDWS595_72</name>
</gene>
<proteinExistence type="predicted"/>
<dbReference type="EMBL" id="OK149171">
    <property type="protein sequence ID" value="UCR75556.1"/>
    <property type="molecule type" value="Genomic_DNA"/>
</dbReference>
<protein>
    <submittedName>
        <fullName evidence="1">Uncharacterized protein</fullName>
    </submittedName>
</protein>
<evidence type="ECO:0000313" key="1">
    <source>
        <dbReference type="EMBL" id="UCR75556.1"/>
    </source>
</evidence>
<dbReference type="Proteomes" id="UP000827952">
    <property type="component" value="Segment"/>
</dbReference>
<keyword evidence="2" id="KW-1185">Reference proteome</keyword>
<name>A0AAE9C0K0_9CAUD</name>
<evidence type="ECO:0000313" key="2">
    <source>
        <dbReference type="Proteomes" id="UP000827952"/>
    </source>
</evidence>
<sequence>MINSEIYDALPVFKTTKEGVEILKEARDLSHVFFLCLRLDRIRGHRLRDIIQLSSQVRKVLEPNETLGGYLHGVQGIDLKLVNSVDNPNLRNIWIDKLIKYNEELNHV</sequence>
<organism evidence="1 2">
    <name type="scientific">Alcaligenes phage vB_Af_QDWS595</name>
    <dbReference type="NCBI Taxonomy" id="2877946"/>
    <lineage>
        <taxon>Viruses</taxon>
        <taxon>Duplodnaviria</taxon>
        <taxon>Heunggongvirae</taxon>
        <taxon>Uroviricota</taxon>
        <taxon>Caudoviricetes</taxon>
        <taxon>Schitoviridae</taxon>
        <taxon>Petruschkyvirus</taxon>
        <taxon>Petruschkyvirus QDWS595</taxon>
    </lineage>
</organism>
<reference evidence="1" key="1">
    <citation type="submission" date="2021-09" db="EMBL/GenBank/DDBJ databases">
        <title>Complete genome analysis of a novel Alcaligenes phage vB_Af_QDWS595.</title>
        <authorList>
            <person name="Jing Y."/>
            <person name="Wang J."/>
        </authorList>
    </citation>
    <scope>NUCLEOTIDE SEQUENCE</scope>
</reference>
<accession>A0AAE9C0K0</accession>